<dbReference type="EMBL" id="LR796702">
    <property type="protein sequence ID" value="CAB4160584.1"/>
    <property type="molecule type" value="Genomic_DNA"/>
</dbReference>
<proteinExistence type="predicted"/>
<evidence type="ECO:0000313" key="1">
    <source>
        <dbReference type="EMBL" id="CAB4160584.1"/>
    </source>
</evidence>
<gene>
    <name evidence="1" type="ORF">UFOVP773_5</name>
</gene>
<reference evidence="1" key="1">
    <citation type="submission" date="2020-04" db="EMBL/GenBank/DDBJ databases">
        <authorList>
            <person name="Chiriac C."/>
            <person name="Salcher M."/>
            <person name="Ghai R."/>
            <person name="Kavagutti S V."/>
        </authorList>
    </citation>
    <scope>NUCLEOTIDE SEQUENCE</scope>
</reference>
<protein>
    <submittedName>
        <fullName evidence="1">Uncharacterized protein</fullName>
    </submittedName>
</protein>
<sequence length="141" mass="14501">MALPSVGGGYQFTDGNQNEMEIMPQATPATASVTATLTAAQLGTGILTVNQAGGAACTLTLPTGTLMDATFTNMQNNASFDFSVINISTVDAEDATIAVGTGWTLVGNVTVAANSAVTTISSARFRARRTATATWTLYRLS</sequence>
<name>A0A6J5NZE9_9CAUD</name>
<accession>A0A6J5NZE9</accession>
<organism evidence="1">
    <name type="scientific">uncultured Caudovirales phage</name>
    <dbReference type="NCBI Taxonomy" id="2100421"/>
    <lineage>
        <taxon>Viruses</taxon>
        <taxon>Duplodnaviria</taxon>
        <taxon>Heunggongvirae</taxon>
        <taxon>Uroviricota</taxon>
        <taxon>Caudoviricetes</taxon>
        <taxon>Peduoviridae</taxon>
        <taxon>Maltschvirus</taxon>
        <taxon>Maltschvirus maltsch</taxon>
    </lineage>
</organism>